<dbReference type="PATRIC" id="fig|396268.3.peg.807"/>
<accession>A0A0R2HZQ6</accession>
<dbReference type="GO" id="GO:0016651">
    <property type="term" value="F:oxidoreductase activity, acting on NAD(P)H"/>
    <property type="evidence" value="ECO:0007669"/>
    <property type="project" value="UniProtKB-ARBA"/>
</dbReference>
<comment type="caution">
    <text evidence="2">The sequence shown here is derived from an EMBL/GenBank/DDBJ whole genome shotgun (WGS) entry which is preliminary data.</text>
</comment>
<protein>
    <submittedName>
        <fullName evidence="2">Flavodoxin</fullName>
    </submittedName>
</protein>
<evidence type="ECO:0000313" key="2">
    <source>
        <dbReference type="EMBL" id="KRN58351.1"/>
    </source>
</evidence>
<dbReference type="STRING" id="396268.IV45_GL000797"/>
<gene>
    <name evidence="2" type="ORF">IV45_GL000797</name>
</gene>
<dbReference type="InterPro" id="IPR029039">
    <property type="entry name" value="Flavoprotein-like_sf"/>
</dbReference>
<feature type="domain" description="Flavodoxin-like" evidence="1">
    <location>
        <begin position="15"/>
        <end position="171"/>
    </location>
</feature>
<evidence type="ECO:0000259" key="1">
    <source>
        <dbReference type="PROSITE" id="PS50902"/>
    </source>
</evidence>
<dbReference type="PANTHER" id="PTHR39201">
    <property type="entry name" value="EXPORTED PROTEIN-RELATED"/>
    <property type="match status" value="1"/>
</dbReference>
<dbReference type="Proteomes" id="UP000050934">
    <property type="component" value="Unassembled WGS sequence"/>
</dbReference>
<dbReference type="GO" id="GO:0009055">
    <property type="term" value="F:electron transfer activity"/>
    <property type="evidence" value="ECO:0007669"/>
    <property type="project" value="InterPro"/>
</dbReference>
<keyword evidence="3" id="KW-1185">Reference proteome</keyword>
<dbReference type="PANTHER" id="PTHR39201:SF1">
    <property type="entry name" value="FLAVODOXIN-LIKE DOMAIN-CONTAINING PROTEIN"/>
    <property type="match status" value="1"/>
</dbReference>
<evidence type="ECO:0000313" key="3">
    <source>
        <dbReference type="Proteomes" id="UP000050934"/>
    </source>
</evidence>
<dbReference type="EMBL" id="JQBW01000010">
    <property type="protein sequence ID" value="KRN58351.1"/>
    <property type="molecule type" value="Genomic_DNA"/>
</dbReference>
<dbReference type="PROSITE" id="PS00201">
    <property type="entry name" value="FLAVODOXIN"/>
    <property type="match status" value="1"/>
</dbReference>
<name>A0A0R2HZQ6_9LACO</name>
<dbReference type="SUPFAM" id="SSF52218">
    <property type="entry name" value="Flavoproteins"/>
    <property type="match status" value="1"/>
</dbReference>
<dbReference type="InterPro" id="IPR001226">
    <property type="entry name" value="Flavodoxin_CS"/>
</dbReference>
<proteinExistence type="predicted"/>
<dbReference type="AlphaFoldDB" id="A0A0R2HZQ6"/>
<reference evidence="2 3" key="1">
    <citation type="journal article" date="2015" name="Genome Announc.">
        <title>Expanding the biotechnology potential of lactobacilli through comparative genomics of 213 strains and associated genera.</title>
        <authorList>
            <person name="Sun Z."/>
            <person name="Harris H.M."/>
            <person name="McCann A."/>
            <person name="Guo C."/>
            <person name="Argimon S."/>
            <person name="Zhang W."/>
            <person name="Yang X."/>
            <person name="Jeffery I.B."/>
            <person name="Cooney J.C."/>
            <person name="Kagawa T.F."/>
            <person name="Liu W."/>
            <person name="Song Y."/>
            <person name="Salvetti E."/>
            <person name="Wrobel A."/>
            <person name="Rasinkangas P."/>
            <person name="Parkhill J."/>
            <person name="Rea M.C."/>
            <person name="O'Sullivan O."/>
            <person name="Ritari J."/>
            <person name="Douillard F.P."/>
            <person name="Paul Ross R."/>
            <person name="Yang R."/>
            <person name="Briner A.E."/>
            <person name="Felis G.E."/>
            <person name="de Vos W.M."/>
            <person name="Barrangou R."/>
            <person name="Klaenhammer T.R."/>
            <person name="Caufield P.W."/>
            <person name="Cui Y."/>
            <person name="Zhang H."/>
            <person name="O'Toole P.W."/>
        </authorList>
    </citation>
    <scope>NUCLEOTIDE SEQUENCE [LARGE SCALE GENOMIC DNA]</scope>
    <source>
        <strain evidence="2 3">DSM 17896</strain>
    </source>
</reference>
<dbReference type="PROSITE" id="PS50902">
    <property type="entry name" value="FLAVODOXIN_LIKE"/>
    <property type="match status" value="1"/>
</dbReference>
<organism evidence="2 3">
    <name type="scientific">Limosilactobacillus secaliphilus</name>
    <dbReference type="NCBI Taxonomy" id="396268"/>
    <lineage>
        <taxon>Bacteria</taxon>
        <taxon>Bacillati</taxon>
        <taxon>Bacillota</taxon>
        <taxon>Bacilli</taxon>
        <taxon>Lactobacillales</taxon>
        <taxon>Lactobacillaceae</taxon>
        <taxon>Limosilactobacillus</taxon>
    </lineage>
</organism>
<dbReference type="GO" id="GO:0010181">
    <property type="term" value="F:FMN binding"/>
    <property type="evidence" value="ECO:0007669"/>
    <property type="project" value="InterPro"/>
</dbReference>
<sequence>MTNKRVEGGITMANTLVLYYSATGTTEKMAKLVAQKLGADIQAIHPVQPYTKDDLNWRDKSSRATTEQHEHDSRVPVKDDFPDLSGYDNIIIAHPIWWGIPPRMIVDVIDKLDLNGKNLASFATSGGSDYERSQSLIQRTVDENHYDVHVNQGAVLNSTADVDPWLKSLNF</sequence>
<dbReference type="Pfam" id="PF12682">
    <property type="entry name" value="Flavodoxin_4"/>
    <property type="match status" value="1"/>
</dbReference>
<dbReference type="InterPro" id="IPR008254">
    <property type="entry name" value="Flavodoxin/NO_synth"/>
</dbReference>
<dbReference type="Gene3D" id="3.40.50.360">
    <property type="match status" value="1"/>
</dbReference>